<dbReference type="EMBL" id="CAJVPL010000649">
    <property type="protein sequence ID" value="CAG8518052.1"/>
    <property type="molecule type" value="Genomic_DNA"/>
</dbReference>
<keyword evidence="5" id="KW-1185">Reference proteome</keyword>
<evidence type="ECO:0000256" key="1">
    <source>
        <dbReference type="ARBA" id="ARBA00022614"/>
    </source>
</evidence>
<dbReference type="AlphaFoldDB" id="A0A9N9A398"/>
<dbReference type="Proteomes" id="UP000789831">
    <property type="component" value="Unassembled WGS sequence"/>
</dbReference>
<accession>A0A9N9A398</accession>
<keyword evidence="2" id="KW-0677">Repeat</keyword>
<dbReference type="Gene3D" id="3.80.10.10">
    <property type="entry name" value="Ribonuclease Inhibitor"/>
    <property type="match status" value="1"/>
</dbReference>
<comment type="caution">
    <text evidence="4">The sequence shown here is derived from an EMBL/GenBank/DDBJ whole genome shotgun (WGS) entry which is preliminary data.</text>
</comment>
<evidence type="ECO:0000313" key="4">
    <source>
        <dbReference type="EMBL" id="CAG8518052.1"/>
    </source>
</evidence>
<dbReference type="OrthoDB" id="433501at2759"/>
<keyword evidence="1" id="KW-0433">Leucine-rich repeat</keyword>
<proteinExistence type="predicted"/>
<organism evidence="4 5">
    <name type="scientific">Ambispora gerdemannii</name>
    <dbReference type="NCBI Taxonomy" id="144530"/>
    <lineage>
        <taxon>Eukaryota</taxon>
        <taxon>Fungi</taxon>
        <taxon>Fungi incertae sedis</taxon>
        <taxon>Mucoromycota</taxon>
        <taxon>Glomeromycotina</taxon>
        <taxon>Glomeromycetes</taxon>
        <taxon>Archaeosporales</taxon>
        <taxon>Ambisporaceae</taxon>
        <taxon>Ambispora</taxon>
    </lineage>
</organism>
<protein>
    <submittedName>
        <fullName evidence="4">5620_t:CDS:1</fullName>
    </submittedName>
</protein>
<feature type="compositionally biased region" description="Low complexity" evidence="3">
    <location>
        <begin position="299"/>
        <end position="309"/>
    </location>
</feature>
<dbReference type="PANTHER" id="PTHR18849:SF0">
    <property type="entry name" value="CILIA- AND FLAGELLA-ASSOCIATED PROTEIN 410-RELATED"/>
    <property type="match status" value="1"/>
</dbReference>
<dbReference type="SUPFAM" id="SSF52058">
    <property type="entry name" value="L domain-like"/>
    <property type="match status" value="1"/>
</dbReference>
<feature type="region of interest" description="Disordered" evidence="3">
    <location>
        <begin position="297"/>
        <end position="323"/>
    </location>
</feature>
<evidence type="ECO:0000256" key="2">
    <source>
        <dbReference type="ARBA" id="ARBA00022737"/>
    </source>
</evidence>
<sequence>MLLSKTSAKSLSEVRHLNLWACELSNVSLLKKCPNLEVLSLSVNNLTTLEQLSECKNIIELYLRKNYIDDPEQVKHLTALRNLQVLWLCDNPCAENEREYRYVVLRYLPWIKKLDHQDVTDEEVLASMNSTSSTMPLKPRKRHTVSPKPIVSPTSKPFLIDSVNLNGNSQESIATATTTQGITTTKDGENSRSPPIKSNGINGANSNFAKFNNHNSSLIVNRPKSPAITKRTPSPAVLLINGNEVSSSIKVNGTITGTNSKTFSPVMSVMTPSRTPSPRILSPAPRRVNNLEAKIGVASSSESVTSTKSSKNHGNNKIENGDETRQSNVLTAVLALLDELNATDLQKVQRKVQLLILNRHGK</sequence>
<dbReference type="PANTHER" id="PTHR18849">
    <property type="entry name" value="LEUCINE RICH REPEAT PROTEIN"/>
    <property type="match status" value="1"/>
</dbReference>
<evidence type="ECO:0000313" key="5">
    <source>
        <dbReference type="Proteomes" id="UP000789831"/>
    </source>
</evidence>
<gene>
    <name evidence="4" type="ORF">AGERDE_LOCUS5088</name>
</gene>
<feature type="region of interest" description="Disordered" evidence="3">
    <location>
        <begin position="183"/>
        <end position="202"/>
    </location>
</feature>
<dbReference type="InterPro" id="IPR001611">
    <property type="entry name" value="Leu-rich_rpt"/>
</dbReference>
<dbReference type="InterPro" id="IPR032675">
    <property type="entry name" value="LRR_dom_sf"/>
</dbReference>
<reference evidence="4" key="1">
    <citation type="submission" date="2021-06" db="EMBL/GenBank/DDBJ databases">
        <authorList>
            <person name="Kallberg Y."/>
            <person name="Tangrot J."/>
            <person name="Rosling A."/>
        </authorList>
    </citation>
    <scope>NUCLEOTIDE SEQUENCE</scope>
    <source>
        <strain evidence="4">MT106</strain>
    </source>
</reference>
<dbReference type="GO" id="GO:0007010">
    <property type="term" value="P:cytoskeleton organization"/>
    <property type="evidence" value="ECO:0007669"/>
    <property type="project" value="TreeGrafter"/>
</dbReference>
<evidence type="ECO:0000256" key="3">
    <source>
        <dbReference type="SAM" id="MobiDB-lite"/>
    </source>
</evidence>
<name>A0A9N9A398_9GLOM</name>
<dbReference type="PROSITE" id="PS51450">
    <property type="entry name" value="LRR"/>
    <property type="match status" value="1"/>
</dbReference>
<feature type="region of interest" description="Disordered" evidence="3">
    <location>
        <begin position="130"/>
        <end position="151"/>
    </location>
</feature>